<feature type="transmembrane region" description="Helical" evidence="2">
    <location>
        <begin position="350"/>
        <end position="368"/>
    </location>
</feature>
<dbReference type="PANTHER" id="PTHR32063:SF16">
    <property type="entry name" value="CATION EFFLUX SYSTEM (ACRB_ACRD_ACRF FAMILY)"/>
    <property type="match status" value="1"/>
</dbReference>
<dbReference type="PANTHER" id="PTHR32063">
    <property type="match status" value="1"/>
</dbReference>
<feature type="transmembrane region" description="Helical" evidence="2">
    <location>
        <begin position="250"/>
        <end position="270"/>
    </location>
</feature>
<dbReference type="Gene3D" id="3.30.70.1440">
    <property type="entry name" value="Multidrug efflux transporter AcrB pore domain"/>
    <property type="match status" value="1"/>
</dbReference>
<accession>A0A831W381</accession>
<dbReference type="InterPro" id="IPR001036">
    <property type="entry name" value="Acrflvin-R"/>
</dbReference>
<feature type="transmembrane region" description="Helical" evidence="2">
    <location>
        <begin position="713"/>
        <end position="732"/>
    </location>
</feature>
<proteinExistence type="predicted"/>
<dbReference type="GO" id="GO:0005886">
    <property type="term" value="C:plasma membrane"/>
    <property type="evidence" value="ECO:0007669"/>
    <property type="project" value="TreeGrafter"/>
</dbReference>
<feature type="non-terminal residue" evidence="3">
    <location>
        <position position="1"/>
    </location>
</feature>
<dbReference type="Gene3D" id="3.30.70.1320">
    <property type="entry name" value="Multidrug efflux transporter AcrB pore domain like"/>
    <property type="match status" value="1"/>
</dbReference>
<feature type="transmembrane region" description="Helical" evidence="2">
    <location>
        <begin position="739"/>
        <end position="763"/>
    </location>
</feature>
<dbReference type="AlphaFoldDB" id="A0A831W381"/>
<dbReference type="SUPFAM" id="SSF82866">
    <property type="entry name" value="Multidrug efflux transporter AcrB transmembrane domain"/>
    <property type="match status" value="2"/>
</dbReference>
<feature type="compositionally biased region" description="Low complexity" evidence="1">
    <location>
        <begin position="1129"/>
        <end position="1144"/>
    </location>
</feature>
<dbReference type="Gene3D" id="1.20.1640.10">
    <property type="entry name" value="Multidrug efflux transporter AcrB transmembrane domain"/>
    <property type="match status" value="2"/>
</dbReference>
<dbReference type="Pfam" id="PF00873">
    <property type="entry name" value="ACR_tran"/>
    <property type="match status" value="1"/>
</dbReference>
<feature type="transmembrane region" description="Helical" evidence="2">
    <location>
        <begin position="152"/>
        <end position="171"/>
    </location>
</feature>
<reference evidence="3" key="1">
    <citation type="journal article" date="2020" name="mSystems">
        <title>Genome- and Community-Level Interaction Insights into Carbon Utilization and Element Cycling Functions of Hydrothermarchaeota in Hydrothermal Sediment.</title>
        <authorList>
            <person name="Zhou Z."/>
            <person name="Liu Y."/>
            <person name="Xu W."/>
            <person name="Pan J."/>
            <person name="Luo Z.H."/>
            <person name="Li M."/>
        </authorList>
    </citation>
    <scope>NUCLEOTIDE SEQUENCE [LARGE SCALE GENOMIC DNA]</scope>
    <source>
        <strain evidence="3">HyVt-443</strain>
    </source>
</reference>
<feature type="compositionally biased region" description="Basic residues" evidence="1">
    <location>
        <begin position="1079"/>
        <end position="1091"/>
    </location>
</feature>
<feature type="region of interest" description="Disordered" evidence="1">
    <location>
        <begin position="932"/>
        <end position="975"/>
    </location>
</feature>
<feature type="compositionally biased region" description="Pro residues" evidence="1">
    <location>
        <begin position="933"/>
        <end position="953"/>
    </location>
</feature>
<feature type="compositionally biased region" description="Basic and acidic residues" evidence="1">
    <location>
        <begin position="1155"/>
        <end position="1164"/>
    </location>
</feature>
<dbReference type="InterPro" id="IPR027463">
    <property type="entry name" value="AcrB_DN_DC_subdom"/>
</dbReference>
<evidence type="ECO:0000256" key="2">
    <source>
        <dbReference type="SAM" id="Phobius"/>
    </source>
</evidence>
<protein>
    <submittedName>
        <fullName evidence="3">Efflux RND transporter permease subunit</fullName>
    </submittedName>
</protein>
<dbReference type="EMBL" id="DRKP01000091">
    <property type="protein sequence ID" value="HEB96364.1"/>
    <property type="molecule type" value="Genomic_DNA"/>
</dbReference>
<gene>
    <name evidence="3" type="ORF">ENI96_08025</name>
</gene>
<dbReference type="PRINTS" id="PR00702">
    <property type="entry name" value="ACRIFLAVINRP"/>
</dbReference>
<dbReference type="Gene3D" id="3.30.2090.10">
    <property type="entry name" value="Multidrug efflux transporter AcrB TolC docking domain, DN and DC subdomains"/>
    <property type="match status" value="2"/>
</dbReference>
<feature type="transmembrane region" description="Helical" evidence="2">
    <location>
        <begin position="906"/>
        <end position="928"/>
    </location>
</feature>
<feature type="transmembrane region" description="Helical" evidence="2">
    <location>
        <begin position="811"/>
        <end position="830"/>
    </location>
</feature>
<dbReference type="Proteomes" id="UP000886251">
    <property type="component" value="Unassembled WGS sequence"/>
</dbReference>
<feature type="compositionally biased region" description="Low complexity" evidence="1">
    <location>
        <begin position="990"/>
        <end position="1008"/>
    </location>
</feature>
<evidence type="ECO:0000256" key="1">
    <source>
        <dbReference type="SAM" id="MobiDB-lite"/>
    </source>
</evidence>
<name>A0A831W381_9GAMM</name>
<feature type="compositionally biased region" description="Basic residues" evidence="1">
    <location>
        <begin position="1102"/>
        <end position="1115"/>
    </location>
</feature>
<dbReference type="Gene3D" id="3.30.70.1430">
    <property type="entry name" value="Multidrug efflux transporter AcrB pore domain"/>
    <property type="match status" value="1"/>
</dbReference>
<feature type="compositionally biased region" description="Low complexity" evidence="1">
    <location>
        <begin position="1040"/>
        <end position="1078"/>
    </location>
</feature>
<feature type="transmembrane region" description="Helical" evidence="2">
    <location>
        <begin position="769"/>
        <end position="790"/>
    </location>
</feature>
<dbReference type="SUPFAM" id="SSF82714">
    <property type="entry name" value="Multidrug efflux transporter AcrB TolC docking domain, DN and DC subdomains"/>
    <property type="match status" value="2"/>
</dbReference>
<feature type="transmembrane region" description="Helical" evidence="2">
    <location>
        <begin position="208"/>
        <end position="229"/>
    </location>
</feature>
<keyword evidence="2" id="KW-0472">Membrane</keyword>
<feature type="transmembrane region" description="Helical" evidence="2">
    <location>
        <begin position="282"/>
        <end position="306"/>
    </location>
</feature>
<dbReference type="GO" id="GO:0042910">
    <property type="term" value="F:xenobiotic transmembrane transporter activity"/>
    <property type="evidence" value="ECO:0007669"/>
    <property type="project" value="TreeGrafter"/>
</dbReference>
<feature type="transmembrane region" description="Helical" evidence="2">
    <location>
        <begin position="836"/>
        <end position="856"/>
    </location>
</feature>
<evidence type="ECO:0000313" key="3">
    <source>
        <dbReference type="EMBL" id="HEB96364.1"/>
    </source>
</evidence>
<organism evidence="3">
    <name type="scientific">Sedimenticola thiotaurini</name>
    <dbReference type="NCBI Taxonomy" id="1543721"/>
    <lineage>
        <taxon>Bacteria</taxon>
        <taxon>Pseudomonadati</taxon>
        <taxon>Pseudomonadota</taxon>
        <taxon>Gammaproteobacteria</taxon>
        <taxon>Chromatiales</taxon>
        <taxon>Sedimenticolaceae</taxon>
        <taxon>Sedimenticola</taxon>
    </lineage>
</organism>
<feature type="transmembrane region" description="Helical" evidence="2">
    <location>
        <begin position="178"/>
        <end position="196"/>
    </location>
</feature>
<keyword evidence="2" id="KW-0812">Transmembrane</keyword>
<feature type="compositionally biased region" description="Low complexity" evidence="1">
    <location>
        <begin position="1092"/>
        <end position="1101"/>
    </location>
</feature>
<feature type="region of interest" description="Disordered" evidence="1">
    <location>
        <begin position="990"/>
        <end position="1164"/>
    </location>
</feature>
<feature type="compositionally biased region" description="Low complexity" evidence="1">
    <location>
        <begin position="960"/>
        <end position="975"/>
    </location>
</feature>
<dbReference type="SUPFAM" id="SSF82693">
    <property type="entry name" value="Multidrug efflux transporter AcrB pore domain, PN1, PN2, PC1 and PC2 subdomains"/>
    <property type="match status" value="1"/>
</dbReference>
<sequence length="1164" mass="124777">GYNISLDQVANTIRTANSEQQAGGVETGNTHFTVMTGSFLKTVDDISRLVVGTYHNSPVYVRDVARVTQGPEDAHQMVSYYTGPASELKEQASSAPAVTIAVAKKQGSNGVTVANAVIERVNNLKGTRIPANVEVSITRDYGETANDKVNELIFKLFVATGFVFLLVLLAFRALRPAIVVVLVIPVVLLMTIFYAWVTGYTIDRVSLFALIFSIGILVDDAIVVVENIYRRWLEEGKTDTETAVDAVAEVGNPTILATFTVIAALLPMGFVSGMMGPYMEPIPALGSAAMLISLFAAFVFTPWLTISNWLRPTMSYLQVAEKREHREAEWLEGFYRRLLIPMIEYPRKRYLFRIVLWGSFLFACSMFYTKWVAVKMLPLDNKPEFSVVLDMPEGTALPVTANLAHRIAETIRKMPEVTAIQVYAGTARPFDFNGMVRHYYLRQDPWQGEIQVQLLHKSKRDRTSHEIAVQARQDLQEVIKGTGANIAVVEMPPGPPVLQSVVAEVHGPSPDVRRQVAADLTEVFKKAPSLRDVDNYMRAAYEYWRFTVDTEKAIRRGISVDAINRNLGMALGGMVLGDVKQRAGHEPINIVIQVPLAKRSEITRLGDLPIQSQTGATIPLRELGRFEKVLEEPIIYHKDLRPVEYVVADVGGKLAAPVYGMFQVEDILEEENYVAPDGVKLEAYWLGPPPNDSVSSFEWAGEWTVTFETFRDMGAAFMVALVLIYILVVWEFGNFRIPALIMAPIPLTLLGIIPMHAIMGAAFTATSMIGWIALAGIIVRNSILLVDFSVHEVQKGVPVTEAVIRACKTRTRPILITALALVCGSSVIFTDPIFQGMAISLASGVLVSTILTLIVIPLGCIKASKSLCEVAAAGCAPDTFTMPEEPVKPATATPRTPLLLTLWGKLVGALLMIFYAIRGIFLLLGQLFKRKQTPPPPPASPPATGGSPPPAPAAPGGGAAPAPSGGDPVATGSGGDAVVATADVAAKSASPAEAGVAETAATTEAPATPATPPRSQEQSLPEPAPEPEAVPEPAGTGLKAGPAAPAAVAEETAGTVQQPAAAESAESPATEPPATTVKKAVRRKRLPKKKAAAAGTASGKAAPKKKGVAKKKGGGKKAASTSGRERKSTSPAPATSPAKPATGARRGGRRGIRLKARDTEGGIE</sequence>
<comment type="caution">
    <text evidence="3">The sequence shown here is derived from an EMBL/GenBank/DDBJ whole genome shotgun (WGS) entry which is preliminary data.</text>
</comment>
<keyword evidence="2" id="KW-1133">Transmembrane helix</keyword>